<evidence type="ECO:0000313" key="4">
    <source>
        <dbReference type="EnsemblMetazoa" id="HelroP191018"/>
    </source>
</evidence>
<dbReference type="AlphaFoldDB" id="T1FSI1"/>
<feature type="coiled-coil region" evidence="1">
    <location>
        <begin position="361"/>
        <end position="395"/>
    </location>
</feature>
<dbReference type="EMBL" id="KB096183">
    <property type="protein sequence ID" value="ESO07702.1"/>
    <property type="molecule type" value="Genomic_DNA"/>
</dbReference>
<dbReference type="GeneID" id="20211778"/>
<dbReference type="RefSeq" id="XP_009014313.1">
    <property type="nucleotide sequence ID" value="XM_009016065.1"/>
</dbReference>
<reference evidence="3 5" key="2">
    <citation type="journal article" date="2013" name="Nature">
        <title>Insights into bilaterian evolution from three spiralian genomes.</title>
        <authorList>
            <person name="Simakov O."/>
            <person name="Marletaz F."/>
            <person name="Cho S.J."/>
            <person name="Edsinger-Gonzales E."/>
            <person name="Havlak P."/>
            <person name="Hellsten U."/>
            <person name="Kuo D.H."/>
            <person name="Larsson T."/>
            <person name="Lv J."/>
            <person name="Arendt D."/>
            <person name="Savage R."/>
            <person name="Osoegawa K."/>
            <person name="de Jong P."/>
            <person name="Grimwood J."/>
            <person name="Chapman J.A."/>
            <person name="Shapiro H."/>
            <person name="Aerts A."/>
            <person name="Otillar R.P."/>
            <person name="Terry A.Y."/>
            <person name="Boore J.L."/>
            <person name="Grigoriev I.V."/>
            <person name="Lindberg D.R."/>
            <person name="Seaver E.C."/>
            <person name="Weisblat D.A."/>
            <person name="Putnam N.H."/>
            <person name="Rokhsar D.S."/>
        </authorList>
    </citation>
    <scope>NUCLEOTIDE SEQUENCE</scope>
</reference>
<evidence type="ECO:0000256" key="1">
    <source>
        <dbReference type="SAM" id="Coils"/>
    </source>
</evidence>
<dbReference type="Proteomes" id="UP000015101">
    <property type="component" value="Unassembled WGS sequence"/>
</dbReference>
<dbReference type="EnsemblMetazoa" id="HelroT191018">
    <property type="protein sequence ID" value="HelroP191018"/>
    <property type="gene ID" value="HelroG191018"/>
</dbReference>
<feature type="region of interest" description="Disordered" evidence="2">
    <location>
        <begin position="405"/>
        <end position="447"/>
    </location>
</feature>
<proteinExistence type="predicted"/>
<sequence length="517" mass="58407">MTYEGTLLNTFVNNNKNNFPLKVVVTTLQEATTVLNNHSITNDTQLVLHGWTKHIKVLAITAGNPSNTPTNDPMTTFNYYAIPLTYQAYFKVKSKFYRGLSNLVSSGWWGWTKAVSTDLSGSPNLRVGDVVRVAENTEDKMKRDYDGGGSITMLKKNNNATVARIHIARSCSAVFKELMEEKGDDLEQSGYDNLNLNDEYTMKQLSKYLNFCDLEVQISKASPDINRPITSTPSFPSSSLSSDNLPFDQNILLLNPIQEQSVLTSIEHPDAPAFRIPLRTLIYVKLKQTLDKTSSPLQQKSSSSSSSSSLPSQSKKPVLSKFDRCVEVLIKDVFISLLPPQRAFERFAHWYFISNSNDTLIQLLQDQHKRLSNELQQQQLLLIKTQQQLQQQLQQTKLLQPQLEIPQEVADNKPTSSSSSRIETEDDDSIGTATGLQSKEGEPHFEIPGDGNLYKLNSQQFFEVLRYIKLNQSTLEKCSRQKLNGKKFASLSHDDMLHMGLLHPVIMHFKMSTFKCK</sequence>
<dbReference type="CTD" id="20211778"/>
<dbReference type="HOGENOM" id="CLU_527077_0_0_1"/>
<keyword evidence="1" id="KW-0175">Coiled coil</keyword>
<dbReference type="InParanoid" id="T1FSI1"/>
<accession>T1FSI1</accession>
<reference evidence="4" key="3">
    <citation type="submission" date="2015-06" db="UniProtKB">
        <authorList>
            <consortium name="EnsemblMetazoa"/>
        </authorList>
    </citation>
    <scope>IDENTIFICATION</scope>
</reference>
<reference evidence="5" key="1">
    <citation type="submission" date="2012-12" db="EMBL/GenBank/DDBJ databases">
        <authorList>
            <person name="Hellsten U."/>
            <person name="Grimwood J."/>
            <person name="Chapman J.A."/>
            <person name="Shapiro H."/>
            <person name="Aerts A."/>
            <person name="Otillar R.P."/>
            <person name="Terry A.Y."/>
            <person name="Boore J.L."/>
            <person name="Simakov O."/>
            <person name="Marletaz F."/>
            <person name="Cho S.-J."/>
            <person name="Edsinger-Gonzales E."/>
            <person name="Havlak P."/>
            <person name="Kuo D.-H."/>
            <person name="Larsson T."/>
            <person name="Lv J."/>
            <person name="Arendt D."/>
            <person name="Savage R."/>
            <person name="Osoegawa K."/>
            <person name="de Jong P."/>
            <person name="Lindberg D.R."/>
            <person name="Seaver E.C."/>
            <person name="Weisblat D.A."/>
            <person name="Putnam N.H."/>
            <person name="Grigoriev I.V."/>
            <person name="Rokhsar D.S."/>
        </authorList>
    </citation>
    <scope>NUCLEOTIDE SEQUENCE</scope>
</reference>
<evidence type="ECO:0000313" key="5">
    <source>
        <dbReference type="Proteomes" id="UP000015101"/>
    </source>
</evidence>
<evidence type="ECO:0000313" key="3">
    <source>
        <dbReference type="EMBL" id="ESO07702.1"/>
    </source>
</evidence>
<organism evidence="4 5">
    <name type="scientific">Helobdella robusta</name>
    <name type="common">Californian leech</name>
    <dbReference type="NCBI Taxonomy" id="6412"/>
    <lineage>
        <taxon>Eukaryota</taxon>
        <taxon>Metazoa</taxon>
        <taxon>Spiralia</taxon>
        <taxon>Lophotrochozoa</taxon>
        <taxon>Annelida</taxon>
        <taxon>Clitellata</taxon>
        <taxon>Hirudinea</taxon>
        <taxon>Rhynchobdellida</taxon>
        <taxon>Glossiphoniidae</taxon>
        <taxon>Helobdella</taxon>
    </lineage>
</organism>
<feature type="region of interest" description="Disordered" evidence="2">
    <location>
        <begin position="294"/>
        <end position="315"/>
    </location>
</feature>
<dbReference type="OrthoDB" id="6128388at2759"/>
<evidence type="ECO:0000256" key="2">
    <source>
        <dbReference type="SAM" id="MobiDB-lite"/>
    </source>
</evidence>
<dbReference type="EMBL" id="AMQM01003497">
    <property type="status" value="NOT_ANNOTATED_CDS"/>
    <property type="molecule type" value="Genomic_DNA"/>
</dbReference>
<keyword evidence="5" id="KW-1185">Reference proteome</keyword>
<dbReference type="KEGG" id="hro:HELRODRAFT_191018"/>
<protein>
    <submittedName>
        <fullName evidence="3 4">Uncharacterized protein</fullName>
    </submittedName>
</protein>
<gene>
    <name evidence="4" type="primary">20211778</name>
    <name evidence="3" type="ORF">HELRODRAFT_191018</name>
</gene>
<name>T1FSI1_HELRO</name>